<evidence type="ECO:0000313" key="2">
    <source>
        <dbReference type="EMBL" id="TNY19276.1"/>
    </source>
</evidence>
<feature type="compositionally biased region" description="Basic and acidic residues" evidence="1">
    <location>
        <begin position="558"/>
        <end position="570"/>
    </location>
</feature>
<feature type="region of interest" description="Disordered" evidence="1">
    <location>
        <begin position="195"/>
        <end position="382"/>
    </location>
</feature>
<organism evidence="2 3">
    <name type="scientific">Rhodotorula diobovata</name>
    <dbReference type="NCBI Taxonomy" id="5288"/>
    <lineage>
        <taxon>Eukaryota</taxon>
        <taxon>Fungi</taxon>
        <taxon>Dikarya</taxon>
        <taxon>Basidiomycota</taxon>
        <taxon>Pucciniomycotina</taxon>
        <taxon>Microbotryomycetes</taxon>
        <taxon>Sporidiobolales</taxon>
        <taxon>Sporidiobolaceae</taxon>
        <taxon>Rhodotorula</taxon>
    </lineage>
</organism>
<dbReference type="AlphaFoldDB" id="A0A5C5FSS0"/>
<evidence type="ECO:0000313" key="3">
    <source>
        <dbReference type="Proteomes" id="UP000311382"/>
    </source>
</evidence>
<comment type="caution">
    <text evidence="2">The sequence shown here is derived from an EMBL/GenBank/DDBJ whole genome shotgun (WGS) entry which is preliminary data.</text>
</comment>
<feature type="compositionally biased region" description="Low complexity" evidence="1">
    <location>
        <begin position="464"/>
        <end position="474"/>
    </location>
</feature>
<dbReference type="EMBL" id="SOZI01000101">
    <property type="protein sequence ID" value="TNY19276.1"/>
    <property type="molecule type" value="Genomic_DNA"/>
</dbReference>
<feature type="region of interest" description="Disordered" evidence="1">
    <location>
        <begin position="87"/>
        <end position="111"/>
    </location>
</feature>
<feature type="compositionally biased region" description="Pro residues" evidence="1">
    <location>
        <begin position="420"/>
        <end position="436"/>
    </location>
</feature>
<accession>A0A5C5FSS0</accession>
<feature type="compositionally biased region" description="Pro residues" evidence="1">
    <location>
        <begin position="236"/>
        <end position="248"/>
    </location>
</feature>
<feature type="compositionally biased region" description="Low complexity" evidence="1">
    <location>
        <begin position="364"/>
        <end position="382"/>
    </location>
</feature>
<evidence type="ECO:0000256" key="1">
    <source>
        <dbReference type="SAM" id="MobiDB-lite"/>
    </source>
</evidence>
<feature type="compositionally biased region" description="Pro residues" evidence="1">
    <location>
        <begin position="449"/>
        <end position="463"/>
    </location>
</feature>
<feature type="compositionally biased region" description="Low complexity" evidence="1">
    <location>
        <begin position="281"/>
        <end position="294"/>
    </location>
</feature>
<feature type="compositionally biased region" description="Pro residues" evidence="1">
    <location>
        <begin position="340"/>
        <end position="363"/>
    </location>
</feature>
<dbReference type="Proteomes" id="UP000311382">
    <property type="component" value="Unassembled WGS sequence"/>
</dbReference>
<reference evidence="2 3" key="1">
    <citation type="submission" date="2019-03" db="EMBL/GenBank/DDBJ databases">
        <title>Rhodosporidium diobovatum UCD-FST 08-225 genome sequencing, assembly, and annotation.</title>
        <authorList>
            <person name="Fakankun I.U."/>
            <person name="Fristensky B."/>
            <person name="Levin D.B."/>
        </authorList>
    </citation>
    <scope>NUCLEOTIDE SEQUENCE [LARGE SCALE GENOMIC DNA]</scope>
    <source>
        <strain evidence="2 3">UCD-FST 08-225</strain>
    </source>
</reference>
<name>A0A5C5FSS0_9BASI</name>
<feature type="compositionally biased region" description="Low complexity" evidence="1">
    <location>
        <begin position="322"/>
        <end position="339"/>
    </location>
</feature>
<feature type="region of interest" description="Disordered" evidence="1">
    <location>
        <begin position="548"/>
        <end position="570"/>
    </location>
</feature>
<feature type="region of interest" description="Disordered" evidence="1">
    <location>
        <begin position="403"/>
        <end position="494"/>
    </location>
</feature>
<sequence>MRAELAALEAEPVVQVVAEQPGQGDTTMQDAAPSAEVARPEARPAKRLRSASPLPDYEDAQPPSKRASERSALDAFLEASKRAQDLEAPFTERPHNGARSQPPRPGQRSRLTQQEAVLFAPLIVTLRKLRANEQPCSSSELGTPLRRQFPDVYKRDPELSSWKLYGGRAAQLGIITLEQVRPGVTMVRLNDEYAGDTAQAASPRSPKGLPPPPPSFLPPRPADPAPYQPQPAIRRQPPPPPPPPPYIPPSQTTVIEAPLSRVEATAPGPGSLRSRLPSTLQQPRQASSSSWQRSSEMETPRSKAVSRTEPVRGKVNLLSGRSPQTSPSTHSPSSSGPAATPAPPKSRSRLPPPAGSAPSPPPTTAAASAVAAGARTATSAAAQPAPLGAALQGVLFSAPTTVISALPPTPQPKSSLPQVAHPPPLAQRFPPPPPPARAATSAVSSASPAPAPSPTASAPPPAPSNLSPALAAPARPQPQPQPRRRGPDPSAYVTMELRPLRPYVTRPVLQQYLLRGPSCFAGVSRAADLERLDELVAKRGIEYTVHGGGAGAGAGSGKGRDETPPVPRREDVVVEVVSSSGERRIGRVTYASRRDAERAKALFGGKRIVEGPAGVSERGVVWMEKGSEVARFRAGAAADRR</sequence>
<protein>
    <submittedName>
        <fullName evidence="2">Uncharacterized protein</fullName>
    </submittedName>
</protein>
<feature type="region of interest" description="Disordered" evidence="1">
    <location>
        <begin position="17"/>
        <end position="73"/>
    </location>
</feature>
<feature type="compositionally biased region" description="Low complexity" evidence="1">
    <location>
        <begin position="437"/>
        <end position="448"/>
    </location>
</feature>
<gene>
    <name evidence="2" type="ORF">DMC30DRAFT_13176</name>
</gene>
<proteinExistence type="predicted"/>
<feature type="compositionally biased region" description="Pro residues" evidence="1">
    <location>
        <begin position="208"/>
        <end position="229"/>
    </location>
</feature>
<feature type="compositionally biased region" description="Gly residues" evidence="1">
    <location>
        <begin position="548"/>
        <end position="557"/>
    </location>
</feature>
<keyword evidence="3" id="KW-1185">Reference proteome</keyword>